<dbReference type="Pfam" id="PF00703">
    <property type="entry name" value="Glyco_hydro_2"/>
    <property type="match status" value="1"/>
</dbReference>
<feature type="domain" description="Beta-mannosidase-like galactose-binding" evidence="7">
    <location>
        <begin position="91"/>
        <end position="166"/>
    </location>
</feature>
<feature type="domain" description="Glycoside hydrolase family 2 immunoglobulin-like beta-sandwich" evidence="4">
    <location>
        <begin position="200"/>
        <end position="307"/>
    </location>
</feature>
<protein>
    <submittedName>
        <fullName evidence="8">Beta-galactosidase</fullName>
    </submittedName>
</protein>
<evidence type="ECO:0000256" key="2">
    <source>
        <dbReference type="ARBA" id="ARBA00022801"/>
    </source>
</evidence>
<evidence type="ECO:0000313" key="8">
    <source>
        <dbReference type="EMBL" id="GGG63229.1"/>
    </source>
</evidence>
<dbReference type="InterPro" id="IPR008979">
    <property type="entry name" value="Galactose-bd-like_sf"/>
</dbReference>
<evidence type="ECO:0000256" key="3">
    <source>
        <dbReference type="ARBA" id="ARBA00023295"/>
    </source>
</evidence>
<dbReference type="InterPro" id="IPR006101">
    <property type="entry name" value="Glyco_hydro_2"/>
</dbReference>
<dbReference type="Gene3D" id="2.60.40.10">
    <property type="entry name" value="Immunoglobulins"/>
    <property type="match status" value="2"/>
</dbReference>
<dbReference type="InterPro" id="IPR006102">
    <property type="entry name" value="Ig-like_GH2"/>
</dbReference>
<evidence type="ECO:0000259" key="7">
    <source>
        <dbReference type="Pfam" id="PF22666"/>
    </source>
</evidence>
<evidence type="ECO:0000259" key="4">
    <source>
        <dbReference type="Pfam" id="PF00703"/>
    </source>
</evidence>
<gene>
    <name evidence="8" type="primary">lacZ</name>
    <name evidence="8" type="ORF">GCM10011585_00910</name>
</gene>
<accession>A0A917LX95</accession>
<dbReference type="Pfam" id="PF02836">
    <property type="entry name" value="Glyco_hydro_2_C"/>
    <property type="match status" value="1"/>
</dbReference>
<comment type="caution">
    <text evidence="8">The sequence shown here is derived from an EMBL/GenBank/DDBJ whole genome shotgun (WGS) entry which is preliminary data.</text>
</comment>
<comment type="similarity">
    <text evidence="1">Belongs to the glycosyl hydrolase 2 family.</text>
</comment>
<dbReference type="InterPro" id="IPR040605">
    <property type="entry name" value="Glyco_hydro2_dom5"/>
</dbReference>
<dbReference type="PROSITE" id="PS00608">
    <property type="entry name" value="GLYCOSYL_HYDROL_F2_2"/>
    <property type="match status" value="1"/>
</dbReference>
<dbReference type="PROSITE" id="PS00719">
    <property type="entry name" value="GLYCOSYL_HYDROL_F2_1"/>
    <property type="match status" value="1"/>
</dbReference>
<dbReference type="Gene3D" id="3.20.20.80">
    <property type="entry name" value="Glycosidases"/>
    <property type="match status" value="1"/>
</dbReference>
<dbReference type="InterPro" id="IPR017853">
    <property type="entry name" value="GH"/>
</dbReference>
<dbReference type="PRINTS" id="PR00132">
    <property type="entry name" value="GLHYDRLASE2"/>
</dbReference>
<dbReference type="InterPro" id="IPR051913">
    <property type="entry name" value="GH2_Domain-Containing"/>
</dbReference>
<dbReference type="SUPFAM" id="SSF49785">
    <property type="entry name" value="Galactose-binding domain-like"/>
    <property type="match status" value="1"/>
</dbReference>
<dbReference type="InterPro" id="IPR023232">
    <property type="entry name" value="Glyco_hydro_2_AS"/>
</dbReference>
<keyword evidence="9" id="KW-1185">Reference proteome</keyword>
<proteinExistence type="inferred from homology"/>
<dbReference type="Pfam" id="PF22666">
    <property type="entry name" value="Glyco_hydro_2_N2"/>
    <property type="match status" value="1"/>
</dbReference>
<dbReference type="SUPFAM" id="SSF51445">
    <property type="entry name" value="(Trans)glycosidases"/>
    <property type="match status" value="1"/>
</dbReference>
<dbReference type="PANTHER" id="PTHR42732">
    <property type="entry name" value="BETA-GALACTOSIDASE"/>
    <property type="match status" value="1"/>
</dbReference>
<dbReference type="Proteomes" id="UP000647241">
    <property type="component" value="Unassembled WGS sequence"/>
</dbReference>
<reference evidence="8" key="1">
    <citation type="journal article" date="2014" name="Int. J. Syst. Evol. Microbiol.">
        <title>Complete genome sequence of Corynebacterium casei LMG S-19264T (=DSM 44701T), isolated from a smear-ripened cheese.</title>
        <authorList>
            <consortium name="US DOE Joint Genome Institute (JGI-PGF)"/>
            <person name="Walter F."/>
            <person name="Albersmeier A."/>
            <person name="Kalinowski J."/>
            <person name="Ruckert C."/>
        </authorList>
    </citation>
    <scope>NUCLEOTIDE SEQUENCE</scope>
    <source>
        <strain evidence="8">CGMCC 1.12997</strain>
    </source>
</reference>
<evidence type="ECO:0000259" key="5">
    <source>
        <dbReference type="Pfam" id="PF02836"/>
    </source>
</evidence>
<evidence type="ECO:0000313" key="9">
    <source>
        <dbReference type="Proteomes" id="UP000647241"/>
    </source>
</evidence>
<dbReference type="InterPro" id="IPR013783">
    <property type="entry name" value="Ig-like_fold"/>
</dbReference>
<sequence length="791" mass="88177">MFNRRDFIRTGSALGAFTSIPTLESWGDTLLPSLEGPSHHAISLDQHWTVARISKSTPHQQSHQEGQLPQVTLPHCVSQLSWQKWDPSSWEDLWLYRRPLQIPQEFRGLRLFLHFDRVMVNATAAVNGHSLPQHLGGFLPFEHEITSLVTGASNSLSVTVDSRWSNVPPSGSPKGPASVDYLLPGGINGSVELRAVPPIFIKDVFAKPVNVLSADRRLEINCNVDSAIAKSTPVRLVATLQKDKQIIARTSRSVDVAQNRQDVSLVLGDLKDVILWDTENPHLYDLTVTLFVRKQPLHAYKVRVGFRDARFELDGFFLNGKRLQLFGLNRHELFPYVGFSAPDRAQRHDAEYLRRQLNCNIVRCSHYPQSKAFFNACDELGLMVWEEIPGWQYIGDKSWQDVALQNVGDMVRRDRNHPSIVIWGVRINESPNDPELYRQTREIAKSLDGSRPTSGTMTPSSRKDWRQNWHQDVFAFDDYHAAADGSVGIDEPLPGVPYMIAETVGQYSYGTARNFLRRYRRAGDPVEQAEQAVLHAEAHSRAATNQRCCGVIAWCAFDYASLMNAYAGVKCPGIVDTFRIPKLGASFYLAQVNPSVRPVIEPSFYWNFGSNTPTGPGKHAAIFSNCDYLEVFIDGRLHERLKADKDAFPNLKYPPFFIDLNIDGASKPELRIDGYTGNTKALSRSFSSDTASDRLWLHADDMEIQADGTDATRVAFAVVDKFGTPRAYAKGEIHLQLTGPGIIVGDNPFSLDDTGGVGAIWIKSIPGSPGRITLSASHSTLGTNSVNISSR</sequence>
<feature type="domain" description="Glycoside hydrolase family 2" evidence="6">
    <location>
        <begin position="697"/>
        <end position="786"/>
    </location>
</feature>
<reference evidence="8" key="2">
    <citation type="submission" date="2020-09" db="EMBL/GenBank/DDBJ databases">
        <authorList>
            <person name="Sun Q."/>
            <person name="Zhou Y."/>
        </authorList>
    </citation>
    <scope>NUCLEOTIDE SEQUENCE</scope>
    <source>
        <strain evidence="8">CGMCC 1.12997</strain>
    </source>
</reference>
<feature type="domain" description="Glycoside hydrolase family 2 catalytic" evidence="5">
    <location>
        <begin position="315"/>
        <end position="453"/>
    </location>
</feature>
<keyword evidence="2" id="KW-0378">Hydrolase</keyword>
<dbReference type="Pfam" id="PF18565">
    <property type="entry name" value="Glyco_hydro2_C5"/>
    <property type="match status" value="1"/>
</dbReference>
<dbReference type="SUPFAM" id="SSF49303">
    <property type="entry name" value="beta-Galactosidase/glucuronidase domain"/>
    <property type="match status" value="1"/>
</dbReference>
<dbReference type="AlphaFoldDB" id="A0A917LX95"/>
<dbReference type="GO" id="GO:0005975">
    <property type="term" value="P:carbohydrate metabolic process"/>
    <property type="evidence" value="ECO:0007669"/>
    <property type="project" value="InterPro"/>
</dbReference>
<dbReference type="InterPro" id="IPR054593">
    <property type="entry name" value="Beta-mannosidase-like_N2"/>
</dbReference>
<organism evidence="8 9">
    <name type="scientific">Edaphobacter dinghuensis</name>
    <dbReference type="NCBI Taxonomy" id="1560005"/>
    <lineage>
        <taxon>Bacteria</taxon>
        <taxon>Pseudomonadati</taxon>
        <taxon>Acidobacteriota</taxon>
        <taxon>Terriglobia</taxon>
        <taxon>Terriglobales</taxon>
        <taxon>Acidobacteriaceae</taxon>
        <taxon>Edaphobacter</taxon>
    </lineage>
</organism>
<evidence type="ECO:0000259" key="6">
    <source>
        <dbReference type="Pfam" id="PF18565"/>
    </source>
</evidence>
<dbReference type="RefSeq" id="WP_188552219.1">
    <property type="nucleotide sequence ID" value="NZ_BMGT01000001.1"/>
</dbReference>
<dbReference type="InterPro" id="IPR006103">
    <property type="entry name" value="Glyco_hydro_2_cat"/>
</dbReference>
<dbReference type="GO" id="GO:0004553">
    <property type="term" value="F:hydrolase activity, hydrolyzing O-glycosyl compounds"/>
    <property type="evidence" value="ECO:0007669"/>
    <property type="project" value="InterPro"/>
</dbReference>
<evidence type="ECO:0000256" key="1">
    <source>
        <dbReference type="ARBA" id="ARBA00007401"/>
    </source>
</evidence>
<dbReference type="EMBL" id="BMGT01000001">
    <property type="protein sequence ID" value="GGG63229.1"/>
    <property type="molecule type" value="Genomic_DNA"/>
</dbReference>
<dbReference type="Gene3D" id="2.60.120.260">
    <property type="entry name" value="Galactose-binding domain-like"/>
    <property type="match status" value="1"/>
</dbReference>
<dbReference type="InterPro" id="IPR036156">
    <property type="entry name" value="Beta-gal/glucu_dom_sf"/>
</dbReference>
<name>A0A917LX95_9BACT</name>
<dbReference type="PANTHER" id="PTHR42732:SF1">
    <property type="entry name" value="BETA-MANNOSIDASE"/>
    <property type="match status" value="1"/>
</dbReference>
<dbReference type="InterPro" id="IPR023230">
    <property type="entry name" value="Glyco_hydro_2_CS"/>
</dbReference>
<keyword evidence="3" id="KW-0326">Glycosidase</keyword>